<evidence type="ECO:0000313" key="5">
    <source>
        <dbReference type="Proteomes" id="UP000663854"/>
    </source>
</evidence>
<organism evidence="3 5">
    <name type="scientific">Rotaria sordida</name>
    <dbReference type="NCBI Taxonomy" id="392033"/>
    <lineage>
        <taxon>Eukaryota</taxon>
        <taxon>Metazoa</taxon>
        <taxon>Spiralia</taxon>
        <taxon>Gnathifera</taxon>
        <taxon>Rotifera</taxon>
        <taxon>Eurotatoria</taxon>
        <taxon>Bdelloidea</taxon>
        <taxon>Philodinida</taxon>
        <taxon>Philodinidae</taxon>
        <taxon>Rotaria</taxon>
    </lineage>
</organism>
<evidence type="ECO:0000259" key="1">
    <source>
        <dbReference type="Pfam" id="PF22927"/>
    </source>
</evidence>
<dbReference type="Pfam" id="PF22927">
    <property type="entry name" value="INT1_R3"/>
    <property type="match status" value="1"/>
</dbReference>
<protein>
    <submittedName>
        <fullName evidence="3">Uncharacterized protein</fullName>
    </submittedName>
</protein>
<dbReference type="GO" id="GO:0034474">
    <property type="term" value="P:U2 snRNA 3'-end processing"/>
    <property type="evidence" value="ECO:0007669"/>
    <property type="project" value="InterPro"/>
</dbReference>
<comment type="caution">
    <text evidence="3">The sequence shown here is derived from an EMBL/GenBank/DDBJ whole genome shotgun (WGS) entry which is preliminary data.</text>
</comment>
<dbReference type="InterPro" id="IPR038902">
    <property type="entry name" value="INTS1"/>
</dbReference>
<keyword evidence="6" id="KW-1185">Reference proteome</keyword>
<evidence type="ECO:0000313" key="4">
    <source>
        <dbReference type="EMBL" id="CAF1235682.1"/>
    </source>
</evidence>
<dbReference type="Pfam" id="PF22928">
    <property type="entry name" value="INTS1_R4"/>
    <property type="match status" value="1"/>
</dbReference>
<dbReference type="PANTHER" id="PTHR21224">
    <property type="entry name" value="INTEGRATOR COMPLEX SUBUNIT 1"/>
    <property type="match status" value="1"/>
</dbReference>
<dbReference type="InterPro" id="IPR053965">
    <property type="entry name" value="INTS1_R4"/>
</dbReference>
<accession>A0A814G8G2</accession>
<name>A0A814G8G2_9BILA</name>
<dbReference type="Proteomes" id="UP000663854">
    <property type="component" value="Unassembled WGS sequence"/>
</dbReference>
<sequence>MLIKKIQYSLKYPIIINNDENVNNDENLFINNIQTYLVLSNLNNEQINIIKQLQIFMNINDDYSWIINMNKHYIQIDSILIELLLTFLAYFDFNNTNIKTLNDLANLLQQFFLNTNSTLCFTTIKQFNPPTPIKQTQEETPSVDDSVGSHFEQFAIDHIDPPEINRKRRLSHSISSEKVFITSSSKTIYHIVPINNENEQSLFLSDDLQYFIFKSNNFSLVKQCIDQASLLQCLKMFKISVTSHENINYLCQHLNQLIDSSSKQIHTYIKQSSFIFPLINRWIIEQLPEAIKLGEKLKKLSEKKRKSHSLSHDSNQNISDKKYHLIPTSSRIASSISDQIHSFNIRINDLCNKKSSNEISNEHLMDISDINFNIPWKDLNECEELLKYIIDKKNSPIKRRQLLLQIQWLTNISNEYCNQLCQTILKCYNSINKEEFLKNLHEQYYTSFVLLNILMKSKYLNDDYIKLINQLDIDDQQNQNIFQLKIKQLKRMIKQFEELKLITKQNQNLLINDEIEKNLNIDTLLNILNNYNSLNDCRIEREFYKFFKLNHQYENECKHLLMNILVEIEYKLSEPTIGMILDQLEKIDYKSSRSSNTSIYASHLLFIQRTHSSISQRLLLKQFLHSCDWSTILNCIYDLLTLNSTNSHTHLSINHLNFTNHNRLISTYSLKQSQYLLLNHRDSTLILDMLESFIKLSPLWSGREFKMLERCHDELLIDLNDKHIYTLIIYILDEGYRYYLSNENLYEQYQKRYEKILYYLIKNSEKKSLFQYCLQKLFIDSDTILWLKNILTSFYLIIYINQLDLFNENFYFILPDLVLELKQQYKQINFINTNYDYIIHDLLIRLNSYDLISIENFYEINLLLKQYVSKYPILFLRHLNIIKLDLQSRLSTLTIDEFNRRNSKQRTFFLSLFDLIYRLKPYIYDSIYENDFQSIIDIYIRLIQTHLNILNTCTKQNIVIFHYINDLIYLIDKVLNLIYNYLYSTIHNKQHNSLFKIYNNKFFEKIHEKIQFNKDLYQYLISNKHNLILYHLKQLKILYESIRNDDITDSTNTISNEIIPFNVRLCLIDRSLFDNNTQKSSPSSSSSSDSLLRHKPIDIQYYRMKLSISIDEYTSSIIIDDILLILNELKSHIDDYLSIDHIELILDSITNYLLSGNKQLIEQTYEFILKYIEKYPQHSLIFYSTYIKCILSKNLIVFQMAIEHFSHFIIYFQSKTHELFYILLKQGLINKIDVTTSITQAIRLLNLHRYDPITYTNLTSTISSKLAIATTTTTTTTTTTND</sequence>
<dbReference type="GO" id="GO:0032039">
    <property type="term" value="C:integrator complex"/>
    <property type="evidence" value="ECO:0007669"/>
    <property type="project" value="InterPro"/>
</dbReference>
<feature type="domain" description="Integrator complex subunit 1 R3" evidence="1">
    <location>
        <begin position="835"/>
        <end position="985"/>
    </location>
</feature>
<evidence type="ECO:0000259" key="2">
    <source>
        <dbReference type="Pfam" id="PF22928"/>
    </source>
</evidence>
<evidence type="ECO:0000313" key="3">
    <source>
        <dbReference type="EMBL" id="CAF0994380.1"/>
    </source>
</evidence>
<evidence type="ECO:0000313" key="6">
    <source>
        <dbReference type="Proteomes" id="UP000663870"/>
    </source>
</evidence>
<gene>
    <name evidence="4" type="ORF">JXQ802_LOCUS26189</name>
    <name evidence="3" type="ORF">PYM288_LOCUS14287</name>
</gene>
<dbReference type="Proteomes" id="UP000663870">
    <property type="component" value="Unassembled WGS sequence"/>
</dbReference>
<dbReference type="InterPro" id="IPR053964">
    <property type="entry name" value="INT1_R3"/>
</dbReference>
<feature type="domain" description="Integrator complex subunit 1 R4" evidence="2">
    <location>
        <begin position="1120"/>
        <end position="1210"/>
    </location>
</feature>
<reference evidence="3" key="1">
    <citation type="submission" date="2021-02" db="EMBL/GenBank/DDBJ databases">
        <authorList>
            <person name="Nowell W R."/>
        </authorList>
    </citation>
    <scope>NUCLEOTIDE SEQUENCE</scope>
</reference>
<proteinExistence type="predicted"/>
<dbReference type="EMBL" id="CAJNOH010000310">
    <property type="protein sequence ID" value="CAF0994380.1"/>
    <property type="molecule type" value="Genomic_DNA"/>
</dbReference>
<dbReference type="PANTHER" id="PTHR21224:SF1">
    <property type="entry name" value="INTEGRATOR COMPLEX SUBUNIT 1"/>
    <property type="match status" value="1"/>
</dbReference>
<dbReference type="EMBL" id="CAJNOL010000909">
    <property type="protein sequence ID" value="CAF1235682.1"/>
    <property type="molecule type" value="Genomic_DNA"/>
</dbReference>